<dbReference type="Proteomes" id="UP001207918">
    <property type="component" value="Unassembled WGS sequence"/>
</dbReference>
<dbReference type="Pfam" id="PF00903">
    <property type="entry name" value="Glyoxalase"/>
    <property type="match status" value="2"/>
</dbReference>
<evidence type="ECO:0000313" key="3">
    <source>
        <dbReference type="Proteomes" id="UP001207918"/>
    </source>
</evidence>
<dbReference type="InterPro" id="IPR029068">
    <property type="entry name" value="Glyas_Bleomycin-R_OHBP_Dase"/>
</dbReference>
<keyword evidence="2" id="KW-0560">Oxidoreductase</keyword>
<gene>
    <name evidence="2" type="ORF">J6I44_18995</name>
</gene>
<protein>
    <submittedName>
        <fullName evidence="2">Ring-cleaving dioxygenase</fullName>
    </submittedName>
</protein>
<dbReference type="RefSeq" id="WP_265767771.1">
    <property type="nucleotide sequence ID" value="NZ_JAGGJA010000019.1"/>
</dbReference>
<sequence>MNDTSKGIHHITVLAGNAQRNADFYVKSLGMRLVKKSVNQDDPGTYHLFYGNAEASPGSGLTFFPWPMARQGKPGLGEAVKVAFAVPTGSVNFWAERFGEEGIDFDGPYDRFGQQAISFKDPDHLQLELVFDKQAEQLPGWEKGSVPAQHGIRGFRGTTLRLKETEPTANVLENVFGFQETDSTENTRLYTTDAPIGGSVIIEEGEEKPSANGRGIIHHVAFRAKDDDELSSMRKQVLEMGLSPTDVIDRHWFHSVYFKSPGGVLFEIATDGPGYAVDEDADKLGQKLILPPWLEPRRKMIEKRLPEINV</sequence>
<feature type="domain" description="VOC" evidence="1">
    <location>
        <begin position="7"/>
        <end position="132"/>
    </location>
</feature>
<evidence type="ECO:0000313" key="2">
    <source>
        <dbReference type="EMBL" id="MCW9708954.1"/>
    </source>
</evidence>
<keyword evidence="2" id="KW-0223">Dioxygenase</keyword>
<evidence type="ECO:0000259" key="1">
    <source>
        <dbReference type="PROSITE" id="PS51819"/>
    </source>
</evidence>
<dbReference type="InterPro" id="IPR037523">
    <property type="entry name" value="VOC_core"/>
</dbReference>
<reference evidence="2 3" key="1">
    <citation type="submission" date="2021-03" db="EMBL/GenBank/DDBJ databases">
        <title>Aliifodinibius sp. nov., a new bacterium isolated from saline soil.</title>
        <authorList>
            <person name="Galisteo C."/>
            <person name="De La Haba R."/>
            <person name="Sanchez-Porro C."/>
            <person name="Ventosa A."/>
        </authorList>
    </citation>
    <scope>NUCLEOTIDE SEQUENCE [LARGE SCALE GENOMIC DNA]</scope>
    <source>
        <strain evidence="2 3">1BSP15-2V2</strain>
    </source>
</reference>
<proteinExistence type="predicted"/>
<dbReference type="InterPro" id="IPR052537">
    <property type="entry name" value="Extradiol_RC_dioxygenase"/>
</dbReference>
<organism evidence="2 3">
    <name type="scientific">Fodinibius salsisoli</name>
    <dbReference type="NCBI Taxonomy" id="2820877"/>
    <lineage>
        <taxon>Bacteria</taxon>
        <taxon>Pseudomonadati</taxon>
        <taxon>Balneolota</taxon>
        <taxon>Balneolia</taxon>
        <taxon>Balneolales</taxon>
        <taxon>Balneolaceae</taxon>
        <taxon>Fodinibius</taxon>
    </lineage>
</organism>
<keyword evidence="3" id="KW-1185">Reference proteome</keyword>
<dbReference type="CDD" id="cd08347">
    <property type="entry name" value="PcpA_C_like"/>
    <property type="match status" value="1"/>
</dbReference>
<dbReference type="PANTHER" id="PTHR36110:SF4">
    <property type="entry name" value="RING-CLEAVING DIOXYGENASE MHQA-RELATED"/>
    <property type="match status" value="1"/>
</dbReference>
<dbReference type="InterPro" id="IPR004360">
    <property type="entry name" value="Glyas_Fos-R_dOase_dom"/>
</dbReference>
<name>A0ABT3PSV3_9BACT</name>
<feature type="domain" description="VOC" evidence="1">
    <location>
        <begin position="154"/>
        <end position="271"/>
    </location>
</feature>
<dbReference type="Gene3D" id="3.10.180.10">
    <property type="entry name" value="2,3-Dihydroxybiphenyl 1,2-Dioxygenase, domain 1"/>
    <property type="match status" value="2"/>
</dbReference>
<dbReference type="EMBL" id="JAGGJA010000019">
    <property type="protein sequence ID" value="MCW9708954.1"/>
    <property type="molecule type" value="Genomic_DNA"/>
</dbReference>
<dbReference type="PROSITE" id="PS51819">
    <property type="entry name" value="VOC"/>
    <property type="match status" value="2"/>
</dbReference>
<dbReference type="PANTHER" id="PTHR36110">
    <property type="entry name" value="RING-CLEAVING DIOXYGENASE MHQE-RELATED"/>
    <property type="match status" value="1"/>
</dbReference>
<comment type="caution">
    <text evidence="2">The sequence shown here is derived from an EMBL/GenBank/DDBJ whole genome shotgun (WGS) entry which is preliminary data.</text>
</comment>
<dbReference type="SUPFAM" id="SSF54593">
    <property type="entry name" value="Glyoxalase/Bleomycin resistance protein/Dihydroxybiphenyl dioxygenase"/>
    <property type="match status" value="1"/>
</dbReference>
<accession>A0ABT3PSV3</accession>
<dbReference type="GO" id="GO:0051213">
    <property type="term" value="F:dioxygenase activity"/>
    <property type="evidence" value="ECO:0007669"/>
    <property type="project" value="UniProtKB-KW"/>
</dbReference>